<comment type="caution">
    <text evidence="1">The sequence shown here is derived from an EMBL/GenBank/DDBJ whole genome shotgun (WGS) entry which is preliminary data.</text>
</comment>
<accession>A0ACC5X5B7</accession>
<evidence type="ECO:0000313" key="1">
    <source>
        <dbReference type="EMBL" id="MCI4386544.1"/>
    </source>
</evidence>
<keyword evidence="2" id="KW-1185">Reference proteome</keyword>
<organism evidence="1 2">
    <name type="scientific">Pangasianodon gigas</name>
    <name type="common">Mekong giant catfish</name>
    <name type="synonym">Pangasius gigas</name>
    <dbReference type="NCBI Taxonomy" id="30993"/>
    <lineage>
        <taxon>Eukaryota</taxon>
        <taxon>Metazoa</taxon>
        <taxon>Chordata</taxon>
        <taxon>Craniata</taxon>
        <taxon>Vertebrata</taxon>
        <taxon>Euteleostomi</taxon>
        <taxon>Actinopterygii</taxon>
        <taxon>Neopterygii</taxon>
        <taxon>Teleostei</taxon>
        <taxon>Ostariophysi</taxon>
        <taxon>Siluriformes</taxon>
        <taxon>Pangasiidae</taxon>
        <taxon>Pangasianodon</taxon>
    </lineage>
</organism>
<dbReference type="Proteomes" id="UP000829447">
    <property type="component" value="Linkage Group LG15"/>
</dbReference>
<reference evidence="1 2" key="1">
    <citation type="journal article" date="2022" name="bioRxiv">
        <title>An ancient truncated duplication of the anti-Mullerian hormone receptor type 2 gene is a potential conserved master sex determinant in the Pangasiidae catfish family.</title>
        <authorList>
            <person name="Wen M."/>
            <person name="Pan Q."/>
            <person name="Jouanno E."/>
            <person name="Montfort J."/>
            <person name="Zahm M."/>
            <person name="Cabau C."/>
            <person name="Klopp C."/>
            <person name="Iampietro C."/>
            <person name="Roques C."/>
            <person name="Bouchez O."/>
            <person name="Castinel A."/>
            <person name="Donnadieu C."/>
            <person name="Parrinello H."/>
            <person name="Poncet C."/>
            <person name="Belmonte E."/>
            <person name="Gautier V."/>
            <person name="Avarre J.-C."/>
            <person name="Dugue R."/>
            <person name="Gustiano R."/>
            <person name="Ha T.T.T."/>
            <person name="Campet M."/>
            <person name="Sriphairoj K."/>
            <person name="Ribolli J."/>
            <person name="de Almeida F.L."/>
            <person name="Desvignes T."/>
            <person name="Postlethwait J.H."/>
            <person name="Bucao C.F."/>
            <person name="Robinson-Rechavi M."/>
            <person name="Bobe J."/>
            <person name="Herpin A."/>
            <person name="Guiguen Y."/>
        </authorList>
    </citation>
    <scope>NUCLEOTIDE SEQUENCE [LARGE SCALE GENOMIC DNA]</scope>
    <source>
        <strain evidence="1">YG-Dec2019</strain>
    </source>
</reference>
<evidence type="ECO:0000313" key="2">
    <source>
        <dbReference type="Proteomes" id="UP000829447"/>
    </source>
</evidence>
<sequence>MQSHSGMSHMVRGLQHGRKSQLHPSVYRLCINQIRPRAYWWKEKHRLIQVMEGQDIVANKDVHMVILQKKIQSAKTPEEKERFEKQKFELLQGRELVINSMRQIVTKCTDSAEVTERVLHGKSRAHTSLEYKEVAEYYKEKCFDWHDAKYQSAMEHLYLFANLLEEKVTVERIKKAIDEVGVAMKAKKEEEMEQ</sequence>
<proteinExistence type="predicted"/>
<protein>
    <submittedName>
        <fullName evidence="1">Uncharacterized protein</fullName>
    </submittedName>
</protein>
<gene>
    <name evidence="1" type="ORF">PGIGA_G00063620</name>
</gene>
<dbReference type="EMBL" id="CM040468">
    <property type="protein sequence ID" value="MCI4386544.1"/>
    <property type="molecule type" value="Genomic_DNA"/>
</dbReference>
<name>A0ACC5X5B7_PANGG</name>